<dbReference type="FunFam" id="3.40.1490.10:FF:000001">
    <property type="entry name" value="Peptidyl-tRNA hydrolase 2"/>
    <property type="match status" value="1"/>
</dbReference>
<keyword evidence="2" id="KW-0378">Hydrolase</keyword>
<dbReference type="AlphaFoldDB" id="A0AAW1S6T7"/>
<dbReference type="EMBL" id="JALJOU010000009">
    <property type="protein sequence ID" value="KAK9841988.1"/>
    <property type="molecule type" value="Genomic_DNA"/>
</dbReference>
<evidence type="ECO:0000256" key="3">
    <source>
        <dbReference type="ARBA" id="ARBA00038050"/>
    </source>
</evidence>
<dbReference type="SUPFAM" id="SSF102462">
    <property type="entry name" value="Peptidyl-tRNA hydrolase II"/>
    <property type="match status" value="1"/>
</dbReference>
<keyword evidence="5" id="KW-0812">Transmembrane</keyword>
<evidence type="ECO:0000313" key="7">
    <source>
        <dbReference type="Proteomes" id="UP001445335"/>
    </source>
</evidence>
<dbReference type="NCBIfam" id="NF003314">
    <property type="entry name" value="PRK04322.1"/>
    <property type="match status" value="1"/>
</dbReference>
<dbReference type="Proteomes" id="UP001445335">
    <property type="component" value="Unassembled WGS sequence"/>
</dbReference>
<gene>
    <name evidence="6" type="ORF">WJX81_002872</name>
</gene>
<evidence type="ECO:0000256" key="5">
    <source>
        <dbReference type="SAM" id="Phobius"/>
    </source>
</evidence>
<evidence type="ECO:0000313" key="6">
    <source>
        <dbReference type="EMBL" id="KAK9841988.1"/>
    </source>
</evidence>
<dbReference type="NCBIfam" id="TIGR00283">
    <property type="entry name" value="arch_pth2"/>
    <property type="match status" value="1"/>
</dbReference>
<evidence type="ECO:0000256" key="1">
    <source>
        <dbReference type="ARBA" id="ARBA00013260"/>
    </source>
</evidence>
<dbReference type="InterPro" id="IPR023476">
    <property type="entry name" value="Pep_tRNA_hydro_II_dom_sf"/>
</dbReference>
<dbReference type="CDD" id="cd02430">
    <property type="entry name" value="PTH2"/>
    <property type="match status" value="1"/>
</dbReference>
<proteinExistence type="inferred from homology"/>
<dbReference type="InterPro" id="IPR002833">
    <property type="entry name" value="PTH2"/>
</dbReference>
<keyword evidence="5" id="KW-0472">Membrane</keyword>
<keyword evidence="7" id="KW-1185">Reference proteome</keyword>
<dbReference type="PANTHER" id="PTHR12649:SF11">
    <property type="entry name" value="PEPTIDYL-TRNA HYDROLASE 2, MITOCHONDRIAL"/>
    <property type="match status" value="1"/>
</dbReference>
<protein>
    <recommendedName>
        <fullName evidence="1">peptidyl-tRNA hydrolase</fullName>
        <ecNumber evidence="1">3.1.1.29</ecNumber>
    </recommendedName>
</protein>
<comment type="similarity">
    <text evidence="3">Belongs to the PTH2 family.</text>
</comment>
<dbReference type="PANTHER" id="PTHR12649">
    <property type="entry name" value="PEPTIDYL-TRNA HYDROLASE 2"/>
    <property type="match status" value="1"/>
</dbReference>
<dbReference type="GO" id="GO:0005829">
    <property type="term" value="C:cytosol"/>
    <property type="evidence" value="ECO:0007669"/>
    <property type="project" value="TreeGrafter"/>
</dbReference>
<evidence type="ECO:0000256" key="2">
    <source>
        <dbReference type="ARBA" id="ARBA00022801"/>
    </source>
</evidence>
<sequence>MGDSGSQLVADLDRFTSSHSTSALLCGVAAGFVVGGLFGAWLAARRKNTTAPRGPRAPLTSISTGAVRHHNVPSELGSLPVTPRTDDGTEHSEVKMVLIVRQDLKMGKGKIAAQCCHATLGQFKKLWRRKDPNLKKWELSGQTKVCLRVDDEDGFMQLHQAARSAGIPAHIVVDAGRTQIAPDSKTVMALGPADADLIDSVSGHLKLL</sequence>
<dbReference type="Gene3D" id="3.40.1490.10">
    <property type="entry name" value="Bit1"/>
    <property type="match status" value="1"/>
</dbReference>
<feature type="transmembrane region" description="Helical" evidence="5">
    <location>
        <begin position="20"/>
        <end position="44"/>
    </location>
</feature>
<dbReference type="EC" id="3.1.1.29" evidence="1"/>
<accession>A0AAW1S6T7</accession>
<dbReference type="Pfam" id="PF01981">
    <property type="entry name" value="PTH2"/>
    <property type="match status" value="1"/>
</dbReference>
<name>A0AAW1S6T7_9CHLO</name>
<organism evidence="6 7">
    <name type="scientific">Elliptochloris bilobata</name>
    <dbReference type="NCBI Taxonomy" id="381761"/>
    <lineage>
        <taxon>Eukaryota</taxon>
        <taxon>Viridiplantae</taxon>
        <taxon>Chlorophyta</taxon>
        <taxon>core chlorophytes</taxon>
        <taxon>Trebouxiophyceae</taxon>
        <taxon>Trebouxiophyceae incertae sedis</taxon>
        <taxon>Elliptochloris clade</taxon>
        <taxon>Elliptochloris</taxon>
    </lineage>
</organism>
<evidence type="ECO:0000256" key="4">
    <source>
        <dbReference type="ARBA" id="ARBA00048707"/>
    </source>
</evidence>
<reference evidence="6 7" key="1">
    <citation type="journal article" date="2024" name="Nat. Commun.">
        <title>Phylogenomics reveals the evolutionary origins of lichenization in chlorophyte algae.</title>
        <authorList>
            <person name="Puginier C."/>
            <person name="Libourel C."/>
            <person name="Otte J."/>
            <person name="Skaloud P."/>
            <person name="Haon M."/>
            <person name="Grisel S."/>
            <person name="Petersen M."/>
            <person name="Berrin J.G."/>
            <person name="Delaux P.M."/>
            <person name="Dal Grande F."/>
            <person name="Keller J."/>
        </authorList>
    </citation>
    <scope>NUCLEOTIDE SEQUENCE [LARGE SCALE GENOMIC DNA]</scope>
    <source>
        <strain evidence="6 7">SAG 245.80</strain>
    </source>
</reference>
<comment type="caution">
    <text evidence="6">The sequence shown here is derived from an EMBL/GenBank/DDBJ whole genome shotgun (WGS) entry which is preliminary data.</text>
</comment>
<dbReference type="GO" id="GO:0004045">
    <property type="term" value="F:peptidyl-tRNA hydrolase activity"/>
    <property type="evidence" value="ECO:0007669"/>
    <property type="project" value="UniProtKB-EC"/>
</dbReference>
<keyword evidence="5" id="KW-1133">Transmembrane helix</keyword>
<comment type="catalytic activity">
    <reaction evidence="4">
        <text>an N-acyl-L-alpha-aminoacyl-tRNA + H2O = an N-acyl-L-amino acid + a tRNA + H(+)</text>
        <dbReference type="Rhea" id="RHEA:54448"/>
        <dbReference type="Rhea" id="RHEA-COMP:10123"/>
        <dbReference type="Rhea" id="RHEA-COMP:13883"/>
        <dbReference type="ChEBI" id="CHEBI:15377"/>
        <dbReference type="ChEBI" id="CHEBI:15378"/>
        <dbReference type="ChEBI" id="CHEBI:59874"/>
        <dbReference type="ChEBI" id="CHEBI:78442"/>
        <dbReference type="ChEBI" id="CHEBI:138191"/>
        <dbReference type="EC" id="3.1.1.29"/>
    </reaction>
</comment>